<dbReference type="OrthoDB" id="581239at2"/>
<dbReference type="AlphaFoldDB" id="A0A3A9ZPA2"/>
<reference evidence="2 3" key="1">
    <citation type="journal article" date="2015" name="Int. J. Syst. Evol. Microbiol.">
        <title>Micromonospora costi sp. nov., isolated from a leaf of Costus speciosus.</title>
        <authorList>
            <person name="Thawai C."/>
        </authorList>
    </citation>
    <scope>NUCLEOTIDE SEQUENCE [LARGE SCALE GENOMIC DNA]</scope>
    <source>
        <strain evidence="2 3">CS1-12</strain>
    </source>
</reference>
<dbReference type="PANTHER" id="PTHR43662">
    <property type="match status" value="1"/>
</dbReference>
<keyword evidence="3" id="KW-1185">Reference proteome</keyword>
<protein>
    <submittedName>
        <fullName evidence="2">DUF1996 domain-containing protein</fullName>
    </submittedName>
</protein>
<evidence type="ECO:0000313" key="3">
    <source>
        <dbReference type="Proteomes" id="UP000279968"/>
    </source>
</evidence>
<evidence type="ECO:0000259" key="1">
    <source>
        <dbReference type="Pfam" id="PF09362"/>
    </source>
</evidence>
<dbReference type="PANTHER" id="PTHR43662:SF3">
    <property type="entry name" value="DOMAIN PROTEIN, PUTATIVE (AFU_ORTHOLOGUE AFUA_6G11970)-RELATED"/>
    <property type="match status" value="1"/>
</dbReference>
<dbReference type="EMBL" id="RBAN01000009">
    <property type="protein sequence ID" value="RKN50001.1"/>
    <property type="molecule type" value="Genomic_DNA"/>
</dbReference>
<dbReference type="Proteomes" id="UP000279968">
    <property type="component" value="Unassembled WGS sequence"/>
</dbReference>
<comment type="caution">
    <text evidence="2">The sequence shown here is derived from an EMBL/GenBank/DDBJ whole genome shotgun (WGS) entry which is preliminary data.</text>
</comment>
<accession>A0A3A9ZPA2</accession>
<dbReference type="Pfam" id="PF09362">
    <property type="entry name" value="DUF1996"/>
    <property type="match status" value="1"/>
</dbReference>
<dbReference type="InterPro" id="IPR018535">
    <property type="entry name" value="DUF1996"/>
</dbReference>
<organism evidence="2 3">
    <name type="scientific">Micromonospora costi</name>
    <dbReference type="NCBI Taxonomy" id="1530042"/>
    <lineage>
        <taxon>Bacteria</taxon>
        <taxon>Bacillati</taxon>
        <taxon>Actinomycetota</taxon>
        <taxon>Actinomycetes</taxon>
        <taxon>Micromonosporales</taxon>
        <taxon>Micromonosporaceae</taxon>
        <taxon>Micromonospora</taxon>
    </lineage>
</organism>
<sequence>MDRAATLSGTRRRLRLATAIGALLALLGTYVVSTTTRADAAPGVNAIRVAEFPADCPYSHRLPDDPIIFPGLPGASHMHSFFGSTVTNAHTTLPDLVNSTSTCNPRVDTSSYWVPTLYRNDVPVEPTIVTFYYLGEGVRSDIVARTEPIPQGLRIVAGNARATSPDDGSIARWSCLHAGQVPPSKNFVTCPAGTMLESYLDFPQCWNGRDLDSPDHKSHMAYPVNQACPASHPVPVPKLRQVLRYPVSGDPSPLRLASGPGYTMHGDFFNAWPVAEMERRVRDCIRPVIKCGADGRPL</sequence>
<evidence type="ECO:0000313" key="2">
    <source>
        <dbReference type="EMBL" id="RKN50001.1"/>
    </source>
</evidence>
<dbReference type="RefSeq" id="WP_120783179.1">
    <property type="nucleotide sequence ID" value="NZ_JBHLUP010000008.1"/>
</dbReference>
<proteinExistence type="predicted"/>
<name>A0A3A9ZPA2_9ACTN</name>
<feature type="domain" description="DUF1996" evidence="1">
    <location>
        <begin position="65"/>
        <end position="272"/>
    </location>
</feature>
<gene>
    <name evidence="2" type="ORF">D7193_30765</name>
</gene>